<dbReference type="RefSeq" id="WP_349092655.1">
    <property type="nucleotide sequence ID" value="NZ_JBBNGJ010000001.1"/>
</dbReference>
<name>A0ABV1I594_9FIRM</name>
<dbReference type="Proteomes" id="UP001494672">
    <property type="component" value="Unassembled WGS sequence"/>
</dbReference>
<keyword evidence="2" id="KW-1185">Reference proteome</keyword>
<evidence type="ECO:0000313" key="1">
    <source>
        <dbReference type="EMBL" id="MEQ2591390.1"/>
    </source>
</evidence>
<dbReference type="EMBL" id="JBBNGJ010000001">
    <property type="protein sequence ID" value="MEQ2591390.1"/>
    <property type="molecule type" value="Genomic_DNA"/>
</dbReference>
<proteinExistence type="predicted"/>
<reference evidence="1 2" key="1">
    <citation type="submission" date="2024-04" db="EMBL/GenBank/DDBJ databases">
        <title>Human intestinal bacterial collection.</title>
        <authorList>
            <person name="Pauvert C."/>
            <person name="Hitch T.C.A."/>
            <person name="Clavel T."/>
        </authorList>
    </citation>
    <scope>NUCLEOTIDE SEQUENCE [LARGE SCALE GENOMIC DNA]</scope>
    <source>
        <strain evidence="1 2">CLA-AA-H181</strain>
    </source>
</reference>
<comment type="caution">
    <text evidence="1">The sequence shown here is derived from an EMBL/GenBank/DDBJ whole genome shotgun (WGS) entry which is preliminary data.</text>
</comment>
<sequence>MNTFTHQSSTKSLLDELDEGIDDMESGNEVSIDDSYRIVTDMVNQYKLKIIITNEALHDIIDIEIYILCQFGDNRQQKFHNQIFNEISDLSLSAFAYSNYSCRSKKLFLSRLTLNKPPQHN</sequence>
<accession>A0ABV1I594</accession>
<protein>
    <submittedName>
        <fullName evidence="1">Uncharacterized protein</fullName>
    </submittedName>
</protein>
<organism evidence="1 2">
    <name type="scientific">Coprococcus aceti</name>
    <dbReference type="NCBI Taxonomy" id="2981786"/>
    <lineage>
        <taxon>Bacteria</taxon>
        <taxon>Bacillati</taxon>
        <taxon>Bacillota</taxon>
        <taxon>Clostridia</taxon>
        <taxon>Lachnospirales</taxon>
        <taxon>Lachnospiraceae</taxon>
        <taxon>Coprococcus</taxon>
    </lineage>
</organism>
<gene>
    <name evidence="1" type="ORF">AAAU18_00485</name>
</gene>
<evidence type="ECO:0000313" key="2">
    <source>
        <dbReference type="Proteomes" id="UP001494672"/>
    </source>
</evidence>